<evidence type="ECO:0000256" key="1">
    <source>
        <dbReference type="ARBA" id="ARBA00001974"/>
    </source>
</evidence>
<dbReference type="FunFam" id="1.20.120.310:FF:000002">
    <property type="entry name" value="Sulfhydryl oxidase"/>
    <property type="match status" value="1"/>
</dbReference>
<protein>
    <recommendedName>
        <fullName evidence="6">Sulfhydryl oxidase</fullName>
        <ecNumber evidence="6">1.8.3.2</ecNumber>
    </recommendedName>
</protein>
<dbReference type="PANTHER" id="PTHR12645">
    <property type="entry name" value="ALR/ERV"/>
    <property type="match status" value="1"/>
</dbReference>
<dbReference type="SUPFAM" id="SSF69000">
    <property type="entry name" value="FAD-dependent thiol oxidase"/>
    <property type="match status" value="1"/>
</dbReference>
<dbReference type="InterPro" id="IPR057207">
    <property type="entry name" value="FBXL15_LRR"/>
</dbReference>
<dbReference type="InterPro" id="IPR017905">
    <property type="entry name" value="ERV/ALR_sulphydryl_oxidase"/>
</dbReference>
<evidence type="ECO:0000256" key="7">
    <source>
        <dbReference type="SAM" id="SignalP"/>
    </source>
</evidence>
<dbReference type="Pfam" id="PF25372">
    <property type="entry name" value="DUF7885"/>
    <property type="match status" value="1"/>
</dbReference>
<dbReference type="SUPFAM" id="SSF52047">
    <property type="entry name" value="RNI-like"/>
    <property type="match status" value="1"/>
</dbReference>
<dbReference type="EC" id="1.8.3.2" evidence="6"/>
<keyword evidence="4 6" id="KW-0560">Oxidoreductase</keyword>
<evidence type="ECO:0000256" key="3">
    <source>
        <dbReference type="ARBA" id="ARBA00022827"/>
    </source>
</evidence>
<proteinExistence type="predicted"/>
<dbReference type="SMART" id="SM00367">
    <property type="entry name" value="LRR_CC"/>
    <property type="match status" value="7"/>
</dbReference>
<evidence type="ECO:0000256" key="2">
    <source>
        <dbReference type="ARBA" id="ARBA00022630"/>
    </source>
</evidence>
<dbReference type="Gene3D" id="3.80.10.10">
    <property type="entry name" value="Ribonuclease Inhibitor"/>
    <property type="match status" value="1"/>
</dbReference>
<dbReference type="Gene3D" id="1.20.120.310">
    <property type="entry name" value="ERV/ALR sulfhydryl oxidase domain"/>
    <property type="match status" value="1"/>
</dbReference>
<dbReference type="InterPro" id="IPR032675">
    <property type="entry name" value="LRR_dom_sf"/>
</dbReference>
<feature type="domain" description="ERV/ALR sulfhydryl oxidase" evidence="8">
    <location>
        <begin position="51"/>
        <end position="151"/>
    </location>
</feature>
<dbReference type="GO" id="GO:0005739">
    <property type="term" value="C:mitochondrion"/>
    <property type="evidence" value="ECO:0007669"/>
    <property type="project" value="TreeGrafter"/>
</dbReference>
<evidence type="ECO:0000256" key="4">
    <source>
        <dbReference type="ARBA" id="ARBA00023002"/>
    </source>
</evidence>
<gene>
    <name evidence="9" type="ORF">DEBURN_LOCUS8057</name>
</gene>
<dbReference type="InterPro" id="IPR036774">
    <property type="entry name" value="ERV/ALR_sulphydryl_oxid_sf"/>
</dbReference>
<dbReference type="OrthoDB" id="59470at2759"/>
<dbReference type="PANTHER" id="PTHR12645:SF1">
    <property type="entry name" value="FAD-LINKED SULFHYDRYL OXIDASE ERV2"/>
    <property type="match status" value="1"/>
</dbReference>
<feature type="signal peptide" evidence="7">
    <location>
        <begin position="1"/>
        <end position="19"/>
    </location>
</feature>
<dbReference type="AlphaFoldDB" id="A0A9N9BLY8"/>
<dbReference type="GO" id="GO:0050660">
    <property type="term" value="F:flavin adenine dinucleotide binding"/>
    <property type="evidence" value="ECO:0007669"/>
    <property type="project" value="TreeGrafter"/>
</dbReference>
<feature type="chain" id="PRO_5040465130" description="Sulfhydryl oxidase" evidence="7">
    <location>
        <begin position="20"/>
        <end position="497"/>
    </location>
</feature>
<evidence type="ECO:0000313" key="10">
    <source>
        <dbReference type="Proteomes" id="UP000789706"/>
    </source>
</evidence>
<reference evidence="9" key="1">
    <citation type="submission" date="2021-06" db="EMBL/GenBank/DDBJ databases">
        <authorList>
            <person name="Kallberg Y."/>
            <person name="Tangrot J."/>
            <person name="Rosling A."/>
        </authorList>
    </citation>
    <scope>NUCLEOTIDE SEQUENCE</scope>
    <source>
        <strain evidence="9">AZ414A</strain>
    </source>
</reference>
<evidence type="ECO:0000256" key="5">
    <source>
        <dbReference type="ARBA" id="ARBA00023157"/>
    </source>
</evidence>
<dbReference type="GO" id="GO:0016971">
    <property type="term" value="F:flavin-dependent sulfhydryl oxidase activity"/>
    <property type="evidence" value="ECO:0007669"/>
    <property type="project" value="InterPro"/>
</dbReference>
<keyword evidence="2 6" id="KW-0285">Flavoprotein</keyword>
<dbReference type="Pfam" id="PF04777">
    <property type="entry name" value="Evr1_Alr"/>
    <property type="match status" value="1"/>
</dbReference>
<keyword evidence="7" id="KW-0732">Signal</keyword>
<evidence type="ECO:0000313" key="9">
    <source>
        <dbReference type="EMBL" id="CAG8570522.1"/>
    </source>
</evidence>
<dbReference type="InterPro" id="IPR006553">
    <property type="entry name" value="Leu-rich_rpt_Cys-con_subtyp"/>
</dbReference>
<keyword evidence="10" id="KW-1185">Reference proteome</keyword>
<dbReference type="InterPro" id="IPR039799">
    <property type="entry name" value="ALR/ERV"/>
</dbReference>
<comment type="catalytic activity">
    <reaction evidence="6">
        <text>2 R'C(R)SH + O2 = R'C(R)S-S(R)CR' + H2O2</text>
        <dbReference type="Rhea" id="RHEA:17357"/>
        <dbReference type="ChEBI" id="CHEBI:15379"/>
        <dbReference type="ChEBI" id="CHEBI:16240"/>
        <dbReference type="ChEBI" id="CHEBI:16520"/>
        <dbReference type="ChEBI" id="CHEBI:17412"/>
        <dbReference type="EC" id="1.8.3.2"/>
    </reaction>
</comment>
<dbReference type="EMBL" id="CAJVPK010001095">
    <property type="protein sequence ID" value="CAG8570522.1"/>
    <property type="molecule type" value="Genomic_DNA"/>
</dbReference>
<keyword evidence="5" id="KW-1015">Disulfide bond</keyword>
<evidence type="ECO:0000259" key="8">
    <source>
        <dbReference type="PROSITE" id="PS51324"/>
    </source>
</evidence>
<accession>A0A9N9BLY8</accession>
<organism evidence="9 10">
    <name type="scientific">Diversispora eburnea</name>
    <dbReference type="NCBI Taxonomy" id="1213867"/>
    <lineage>
        <taxon>Eukaryota</taxon>
        <taxon>Fungi</taxon>
        <taxon>Fungi incertae sedis</taxon>
        <taxon>Mucoromycota</taxon>
        <taxon>Glomeromycotina</taxon>
        <taxon>Glomeromycetes</taxon>
        <taxon>Diversisporales</taxon>
        <taxon>Diversisporaceae</taxon>
        <taxon>Diversispora</taxon>
    </lineage>
</organism>
<evidence type="ECO:0000256" key="6">
    <source>
        <dbReference type="RuleBase" id="RU371123"/>
    </source>
</evidence>
<keyword evidence="3 6" id="KW-0274">FAD</keyword>
<name>A0A9N9BLY8_9GLOM</name>
<dbReference type="Proteomes" id="UP000789706">
    <property type="component" value="Unassembled WGS sequence"/>
</dbReference>
<comment type="cofactor">
    <cofactor evidence="1 6">
        <name>FAD</name>
        <dbReference type="ChEBI" id="CHEBI:57692"/>
    </cofactor>
</comment>
<comment type="caution">
    <text evidence="9">The sequence shown here is derived from an EMBL/GenBank/DDBJ whole genome shotgun (WGS) entry which is preliminary data.</text>
</comment>
<sequence length="497" mass="57024">MVILTSLLYLNFVIIQTNEDLFEKVSDNNDSIIPEVTSGTIGPVVMPNLNNSTLKAELGQSSWKLIHTMMARFPENPTEDEKEALRNFVYLFGRLYPCGECASEFQKIIIMYPPQVSSREAASQWACAVHNIVNERLKKEIFDCGKIAEKYKCVPFHHTIINTMVPPVLIDDVIMLILDHVDQKTLYSCLFVNSKLYQLTLPTLWRSPRFMKFRNVLIFQQCLQQRPHMGKYIKVLCFKRLGFCNYLDDELLIQIIKSCKYITKLDLSFAGMITDSALTIISQHCSQLNHICLKDCRTLTNDSIKAIAKGCLMLISLNFERCLSITSLAFDELTTNHKNYVKKLDLTLCKWVNDDMAPIISKFHSLKKLNLTNCTEITSDFLITLSPNVPNLEELYLGGVLRITDEGVIQVVDHCPNLRILVLCGCDIHDRTLHHISKLKNLYKLDVTFCMNITHNAIRALLCMNITKLNYGELDIDERTLISLRREYFLSLNVANY</sequence>
<dbReference type="PROSITE" id="PS51324">
    <property type="entry name" value="ERV_ALR"/>
    <property type="match status" value="1"/>
</dbReference>